<keyword evidence="2" id="KW-1185">Reference proteome</keyword>
<proteinExistence type="predicted"/>
<reference evidence="1 2" key="1">
    <citation type="journal article" date="2021" name="Hortic Res">
        <title>High-quality reference genome and annotation aids understanding of berry development for evergreen blueberry (Vaccinium darrowii).</title>
        <authorList>
            <person name="Yu J."/>
            <person name="Hulse-Kemp A.M."/>
            <person name="Babiker E."/>
            <person name="Staton M."/>
        </authorList>
    </citation>
    <scope>NUCLEOTIDE SEQUENCE [LARGE SCALE GENOMIC DNA]</scope>
    <source>
        <strain evidence="2">cv. NJ 8807/NJ 8810</strain>
        <tissue evidence="1">Young leaf</tissue>
    </source>
</reference>
<evidence type="ECO:0000313" key="1">
    <source>
        <dbReference type="EMBL" id="KAH7854408.1"/>
    </source>
</evidence>
<evidence type="ECO:0000313" key="2">
    <source>
        <dbReference type="Proteomes" id="UP000828048"/>
    </source>
</evidence>
<sequence>MDVFAVYRQLTGIEPLNGSNYATWRTIVDIMLGLSNYEFVLTEAKPPAPTADTSKTDKLKYLKWDKANTMAIRLIRASISEAIRGGIPSKDTSKELLETVCWYQEAVAILLSNTAHVYPL</sequence>
<name>A0ACB7YLW2_9ERIC</name>
<dbReference type="Proteomes" id="UP000828048">
    <property type="component" value="Chromosome 11"/>
</dbReference>
<comment type="caution">
    <text evidence="1">The sequence shown here is derived from an EMBL/GenBank/DDBJ whole genome shotgun (WGS) entry which is preliminary data.</text>
</comment>
<protein>
    <submittedName>
        <fullName evidence="1">Uncharacterized protein</fullName>
    </submittedName>
</protein>
<accession>A0ACB7YLW2</accession>
<organism evidence="1 2">
    <name type="scientific">Vaccinium darrowii</name>
    <dbReference type="NCBI Taxonomy" id="229202"/>
    <lineage>
        <taxon>Eukaryota</taxon>
        <taxon>Viridiplantae</taxon>
        <taxon>Streptophyta</taxon>
        <taxon>Embryophyta</taxon>
        <taxon>Tracheophyta</taxon>
        <taxon>Spermatophyta</taxon>
        <taxon>Magnoliopsida</taxon>
        <taxon>eudicotyledons</taxon>
        <taxon>Gunneridae</taxon>
        <taxon>Pentapetalae</taxon>
        <taxon>asterids</taxon>
        <taxon>Ericales</taxon>
        <taxon>Ericaceae</taxon>
        <taxon>Vaccinioideae</taxon>
        <taxon>Vaccinieae</taxon>
        <taxon>Vaccinium</taxon>
    </lineage>
</organism>
<dbReference type="EMBL" id="CM037161">
    <property type="protein sequence ID" value="KAH7854408.1"/>
    <property type="molecule type" value="Genomic_DNA"/>
</dbReference>
<gene>
    <name evidence="1" type="ORF">Vadar_013472</name>
</gene>